<feature type="transmembrane region" description="Helical" evidence="1">
    <location>
        <begin position="25"/>
        <end position="44"/>
    </location>
</feature>
<gene>
    <name evidence="2" type="ORF">AUJ40_01575</name>
</gene>
<dbReference type="Proteomes" id="UP000182753">
    <property type="component" value="Unassembled WGS sequence"/>
</dbReference>
<keyword evidence="1" id="KW-0812">Transmembrane</keyword>
<dbReference type="EMBL" id="MNUJ01000032">
    <property type="protein sequence ID" value="OIN89608.1"/>
    <property type="molecule type" value="Genomic_DNA"/>
</dbReference>
<evidence type="ECO:0000313" key="3">
    <source>
        <dbReference type="Proteomes" id="UP000182753"/>
    </source>
</evidence>
<name>A0A1J4RRF5_9BACT</name>
<evidence type="ECO:0000256" key="1">
    <source>
        <dbReference type="SAM" id="Phobius"/>
    </source>
</evidence>
<comment type="caution">
    <text evidence="2">The sequence shown here is derived from an EMBL/GenBank/DDBJ whole genome shotgun (WGS) entry which is preliminary data.</text>
</comment>
<dbReference type="AlphaFoldDB" id="A0A1J4RRF5"/>
<protein>
    <submittedName>
        <fullName evidence="2">Uncharacterized protein</fullName>
    </submittedName>
</protein>
<proteinExistence type="predicted"/>
<feature type="transmembrane region" description="Helical" evidence="1">
    <location>
        <begin position="97"/>
        <end position="117"/>
    </location>
</feature>
<reference evidence="2 3" key="1">
    <citation type="journal article" date="2016" name="Environ. Microbiol.">
        <title>Genomic resolution of a cold subsurface aquifer community provides metabolic insights for novel microbes adapted to high CO concentrations.</title>
        <authorList>
            <person name="Probst A.J."/>
            <person name="Castelle C.J."/>
            <person name="Singh A."/>
            <person name="Brown C.T."/>
            <person name="Anantharaman K."/>
            <person name="Sharon I."/>
            <person name="Hug L.A."/>
            <person name="Burstein D."/>
            <person name="Emerson J.B."/>
            <person name="Thomas B.C."/>
            <person name="Banfield J.F."/>
        </authorList>
    </citation>
    <scope>NUCLEOTIDE SEQUENCE [LARGE SCALE GENOMIC DNA]</scope>
    <source>
        <strain evidence="2">CG1_02_42_45</strain>
    </source>
</reference>
<keyword evidence="1" id="KW-0472">Membrane</keyword>
<keyword evidence="1" id="KW-1133">Transmembrane helix</keyword>
<organism evidence="2 3">
    <name type="scientific">Candidatus Berkelbacteria bacterium CG1_02_42_45</name>
    <dbReference type="NCBI Taxonomy" id="1805036"/>
    <lineage>
        <taxon>Bacteria</taxon>
        <taxon>Candidatus Berkelbacteria</taxon>
    </lineage>
</organism>
<feature type="transmembrane region" description="Helical" evidence="1">
    <location>
        <begin position="51"/>
        <end position="70"/>
    </location>
</feature>
<feature type="transmembrane region" description="Helical" evidence="1">
    <location>
        <begin position="123"/>
        <end position="147"/>
    </location>
</feature>
<sequence length="167" mass="18919">MWVVAVFLAILSALLQSTFLPTVKIFAGLVELDIIVLLIFLFFGSLREASVFLLIFAIFSAIFSQIPAVYFLLPDFIVIVIFVLLSRLRIIIRPGTLFSFPLFFLAVVIADLVKLAVLLKFSFYNLSIILADALLTAFVATIIYWAVNKIYHFLNPQITREKIKLVE</sequence>
<accession>A0A1J4RRF5</accession>
<evidence type="ECO:0000313" key="2">
    <source>
        <dbReference type="EMBL" id="OIN89608.1"/>
    </source>
</evidence>